<accession>A0A6A4SXG2</accession>
<proteinExistence type="predicted"/>
<evidence type="ECO:0000313" key="2">
    <source>
        <dbReference type="Proteomes" id="UP000438429"/>
    </source>
</evidence>
<dbReference type="EMBL" id="VEVO01000010">
    <property type="protein sequence ID" value="KAF0035721.1"/>
    <property type="molecule type" value="Genomic_DNA"/>
</dbReference>
<dbReference type="AlphaFoldDB" id="A0A6A4SXG2"/>
<comment type="caution">
    <text evidence="1">The sequence shown here is derived from an EMBL/GenBank/DDBJ whole genome shotgun (WGS) entry which is preliminary data.</text>
</comment>
<reference evidence="1 2" key="1">
    <citation type="submission" date="2019-06" db="EMBL/GenBank/DDBJ databases">
        <title>Draft genomes of female and male turbot (Scophthalmus maximus).</title>
        <authorList>
            <person name="Xu H."/>
            <person name="Xu X.-W."/>
            <person name="Shao C."/>
            <person name="Chen S."/>
        </authorList>
    </citation>
    <scope>NUCLEOTIDE SEQUENCE [LARGE SCALE GENOMIC DNA]</scope>
    <source>
        <strain evidence="1">Ysfricsl-2016a</strain>
        <tissue evidence="1">Blood</tissue>
    </source>
</reference>
<protein>
    <submittedName>
        <fullName evidence="1">Uncharacterized protein</fullName>
    </submittedName>
</protein>
<organism evidence="1 2">
    <name type="scientific">Scophthalmus maximus</name>
    <name type="common">Turbot</name>
    <name type="synonym">Psetta maxima</name>
    <dbReference type="NCBI Taxonomy" id="52904"/>
    <lineage>
        <taxon>Eukaryota</taxon>
        <taxon>Metazoa</taxon>
        <taxon>Chordata</taxon>
        <taxon>Craniata</taxon>
        <taxon>Vertebrata</taxon>
        <taxon>Euteleostomi</taxon>
        <taxon>Actinopterygii</taxon>
        <taxon>Neopterygii</taxon>
        <taxon>Teleostei</taxon>
        <taxon>Neoteleostei</taxon>
        <taxon>Acanthomorphata</taxon>
        <taxon>Carangaria</taxon>
        <taxon>Pleuronectiformes</taxon>
        <taxon>Pleuronectoidei</taxon>
        <taxon>Scophthalmidae</taxon>
        <taxon>Scophthalmus</taxon>
    </lineage>
</organism>
<name>A0A6A4SXG2_SCOMX</name>
<dbReference type="Proteomes" id="UP000438429">
    <property type="component" value="Unassembled WGS sequence"/>
</dbReference>
<gene>
    <name evidence="1" type="ORF">F2P81_011033</name>
</gene>
<sequence length="116" mass="13040">MKQMWKKIEMSECRNTHRASDPAPLLSSDYDVIKKTSTSTDARPVLNDSWKSCSVLTCCNPTVYESVTGEREDDRGSCGQSGRLFRAGVTHTRARHNKSIVKSTHKYDVISTVTEK</sequence>
<evidence type="ECO:0000313" key="1">
    <source>
        <dbReference type="EMBL" id="KAF0035721.1"/>
    </source>
</evidence>